<protein>
    <submittedName>
        <fullName evidence="3">Uncharacterized protein</fullName>
    </submittedName>
</protein>
<accession>A0A1H1GZI2</accession>
<feature type="chain" id="PRO_5011736521" evidence="2">
    <location>
        <begin position="28"/>
        <end position="99"/>
    </location>
</feature>
<dbReference type="AlphaFoldDB" id="A0A1H1GZI2"/>
<gene>
    <name evidence="3" type="ORF">SAMN04489764_3916</name>
</gene>
<reference evidence="3 4" key="1">
    <citation type="submission" date="2016-10" db="EMBL/GenBank/DDBJ databases">
        <authorList>
            <person name="de Groot N.N."/>
        </authorList>
    </citation>
    <scope>NUCLEOTIDE SEQUENCE [LARGE SCALE GENOMIC DNA]</scope>
    <source>
        <strain evidence="3 4">DSM 43794</strain>
    </source>
</reference>
<proteinExistence type="predicted"/>
<dbReference type="Proteomes" id="UP000217103">
    <property type="component" value="Unassembled WGS sequence"/>
</dbReference>
<evidence type="ECO:0000256" key="1">
    <source>
        <dbReference type="SAM" id="MobiDB-lite"/>
    </source>
</evidence>
<feature type="region of interest" description="Disordered" evidence="1">
    <location>
        <begin position="33"/>
        <end position="77"/>
    </location>
</feature>
<feature type="signal peptide" evidence="2">
    <location>
        <begin position="1"/>
        <end position="27"/>
    </location>
</feature>
<name>A0A1H1GZI2_9ACTN</name>
<keyword evidence="2" id="KW-0732">Signal</keyword>
<feature type="compositionally biased region" description="Low complexity" evidence="1">
    <location>
        <begin position="40"/>
        <end position="55"/>
    </location>
</feature>
<dbReference type="RefSeq" id="WP_093260811.1">
    <property type="nucleotide sequence ID" value="NZ_FNKK01000002.1"/>
</dbReference>
<dbReference type="EMBL" id="FNKK01000002">
    <property type="protein sequence ID" value="SDR18236.1"/>
    <property type="molecule type" value="Genomic_DNA"/>
</dbReference>
<evidence type="ECO:0000313" key="4">
    <source>
        <dbReference type="Proteomes" id="UP000217103"/>
    </source>
</evidence>
<sequence>MSQNRKMWISAGVVGAILVGGASVVAAASVAGAEKASQETTTVVTPQPQSPQRTPSPTPTDRVVTKDLNTEDPVGTGLRWTEERLEEAEPMPMPVVTFE</sequence>
<organism evidence="3 4">
    <name type="scientific">Thermostaphylospora chromogena</name>
    <dbReference type="NCBI Taxonomy" id="35622"/>
    <lineage>
        <taxon>Bacteria</taxon>
        <taxon>Bacillati</taxon>
        <taxon>Actinomycetota</taxon>
        <taxon>Actinomycetes</taxon>
        <taxon>Streptosporangiales</taxon>
        <taxon>Thermomonosporaceae</taxon>
        <taxon>Thermostaphylospora</taxon>
    </lineage>
</organism>
<keyword evidence="4" id="KW-1185">Reference proteome</keyword>
<dbReference type="OrthoDB" id="4334474at2"/>
<evidence type="ECO:0000256" key="2">
    <source>
        <dbReference type="SAM" id="SignalP"/>
    </source>
</evidence>
<evidence type="ECO:0000313" key="3">
    <source>
        <dbReference type="EMBL" id="SDR18236.1"/>
    </source>
</evidence>